<organism evidence="1 2">
    <name type="scientific">Corynebacterium ulcerans FRC58</name>
    <dbReference type="NCBI Taxonomy" id="1408268"/>
    <lineage>
        <taxon>Bacteria</taxon>
        <taxon>Bacillati</taxon>
        <taxon>Actinomycetota</taxon>
        <taxon>Actinomycetes</taxon>
        <taxon>Mycobacteriales</taxon>
        <taxon>Corynebacteriaceae</taxon>
        <taxon>Corynebacterium</taxon>
    </lineage>
</organism>
<dbReference type="EMBL" id="CP011913">
    <property type="protein sequence ID" value="AKN78181.1"/>
    <property type="molecule type" value="Genomic_DNA"/>
</dbReference>
<evidence type="ECO:0000313" key="1">
    <source>
        <dbReference type="EMBL" id="AKN78181.1"/>
    </source>
</evidence>
<gene>
    <name evidence="1" type="ORF">CulFRC58_2327</name>
</gene>
<reference evidence="1 2" key="1">
    <citation type="journal article" date="2014" name="Int. J. Syst. Evol. Microbiol.">
        <title>Draft Genome Sequence of Corynebacterium ulcerans FRC58, Isolated from the Bronchitic Aspiration of a Patient in France.</title>
        <authorList>
            <person name="Silva Ado S."/>
            <person name="Barauna R.A."/>
            <person name="de Sa P.C."/>
            <person name="das Gracas D.A."/>
            <person name="Carneiro A.R."/>
            <person name="Thouvenin M."/>
            <person name="Azevedo V."/>
            <person name="Badell E."/>
            <person name="Guiso N."/>
            <person name="da Silva A.L."/>
            <person name="Ramos R.T."/>
        </authorList>
    </citation>
    <scope>NUCLEOTIDE SEQUENCE [LARGE SCALE GENOMIC DNA]</scope>
    <source>
        <strain evidence="1 2">FRC58</strain>
    </source>
</reference>
<sequence>MRYRPASEELMKFIAYSAQNTPLSGGPEPRPLYAGTPESRALREEFLSAADNLNQRIADDPAIDPFAMRRYMSQLGRSLTRYDFEDFPDNAESWAAGASVLFLDEQGELYDVRRRNILAGEAPAAILNARALDRAQSIRNTLSKQGFLVDFSAIPVPDVAEMLLPAASDVVDRIVCLAVLVDIARELWRGKNPDIQAMADRYDLALVTLTDSEQRLFELFSRIAPLDREQRHSGMMAVAEVLDQAIVVETLAWCVGLLGDEDIPKDRIGTAHAHPVNLVNPKALFVPKRLLARSLEELYRSASYRTLEEICTAHEYISTLDRLALTQREALAGGDDVKGEILGESQVATVRMRALAFTWLTLPYASWDELVERSNRLS</sequence>
<keyword evidence="2" id="KW-1185">Reference proteome</keyword>
<name>A0ABN4GXD2_CORUL</name>
<dbReference type="InterPro" id="IPR025368">
    <property type="entry name" value="DUF4272"/>
</dbReference>
<dbReference type="Proteomes" id="UP000036185">
    <property type="component" value="Chromosome"/>
</dbReference>
<protein>
    <submittedName>
        <fullName evidence="1">Uncharacterized protein</fullName>
    </submittedName>
</protein>
<dbReference type="Pfam" id="PF14094">
    <property type="entry name" value="DUF4272"/>
    <property type="match status" value="1"/>
</dbReference>
<proteinExistence type="predicted"/>
<accession>A0ABN4GXD2</accession>
<evidence type="ECO:0000313" key="2">
    <source>
        <dbReference type="Proteomes" id="UP000036185"/>
    </source>
</evidence>